<proteinExistence type="predicted"/>
<reference evidence="1" key="1">
    <citation type="submission" date="2021-06" db="EMBL/GenBank/DDBJ databases">
        <authorList>
            <person name="Gannon L."/>
            <person name="Redgwell R T."/>
            <person name="Michniewski S."/>
            <person name="Harrison D C."/>
            <person name="Millard A."/>
        </authorList>
    </citation>
    <scope>NUCLEOTIDE SEQUENCE</scope>
</reference>
<name>A0A8D9C8Q4_9VIRU</name>
<evidence type="ECO:0000313" key="1">
    <source>
        <dbReference type="EMBL" id="CAG7580247.1"/>
    </source>
</evidence>
<protein>
    <submittedName>
        <fullName evidence="1">Uncharacterized protein</fullName>
    </submittedName>
</protein>
<gene>
    <name evidence="1" type="ORF">SLAVMIC_00320</name>
</gene>
<dbReference type="EMBL" id="OU342829">
    <property type="protein sequence ID" value="CAG7580247.1"/>
    <property type="molecule type" value="Genomic_DNA"/>
</dbReference>
<sequence>MTEELKKIKNNLISTTLDSLWNEEFYHAKDWGVTPCNSEYWDEQPLRILYDGVYNDSGLIVEFNVGIMSNVHCEDYELFVEDYHNNSIAQHFTKFDDALKEFVKLTGIRNPKVYTDDDEGNAIKIDYRIRPFASVTCD</sequence>
<organism evidence="1">
    <name type="scientific">uncultured marine phage</name>
    <dbReference type="NCBI Taxonomy" id="707152"/>
    <lineage>
        <taxon>Viruses</taxon>
        <taxon>environmental samples</taxon>
    </lineage>
</organism>
<accession>A0A8D9C8Q4</accession>